<evidence type="ECO:0000313" key="2">
    <source>
        <dbReference type="EMBL" id="SFB44383.1"/>
    </source>
</evidence>
<dbReference type="EMBL" id="FOKI01000058">
    <property type="protein sequence ID" value="SFB44383.1"/>
    <property type="molecule type" value="Genomic_DNA"/>
</dbReference>
<organism evidence="2 3">
    <name type="scientific">Clostridium frigidicarnis</name>
    <dbReference type="NCBI Taxonomy" id="84698"/>
    <lineage>
        <taxon>Bacteria</taxon>
        <taxon>Bacillati</taxon>
        <taxon>Bacillota</taxon>
        <taxon>Clostridia</taxon>
        <taxon>Eubacteriales</taxon>
        <taxon>Clostridiaceae</taxon>
        <taxon>Clostridium</taxon>
    </lineage>
</organism>
<gene>
    <name evidence="2" type="ORF">SAMN04488528_105814</name>
</gene>
<name>A0A1I1B767_9CLOT</name>
<protein>
    <submittedName>
        <fullName evidence="2">Uncharacterized protein</fullName>
    </submittedName>
</protein>
<feature type="transmembrane region" description="Helical" evidence="1">
    <location>
        <begin position="6"/>
        <end position="23"/>
    </location>
</feature>
<keyword evidence="1" id="KW-0812">Transmembrane</keyword>
<proteinExistence type="predicted"/>
<dbReference type="AlphaFoldDB" id="A0A1I1B767"/>
<keyword evidence="1" id="KW-1133">Transmembrane helix</keyword>
<reference evidence="2 3" key="1">
    <citation type="submission" date="2016-10" db="EMBL/GenBank/DDBJ databases">
        <authorList>
            <person name="de Groot N.N."/>
        </authorList>
    </citation>
    <scope>NUCLEOTIDE SEQUENCE [LARGE SCALE GENOMIC DNA]</scope>
    <source>
        <strain evidence="2 3">DSM 12271</strain>
    </source>
</reference>
<dbReference type="RefSeq" id="WP_090043141.1">
    <property type="nucleotide sequence ID" value="NZ_FOKI01000058.1"/>
</dbReference>
<feature type="transmembrane region" description="Helical" evidence="1">
    <location>
        <begin position="61"/>
        <end position="78"/>
    </location>
</feature>
<evidence type="ECO:0000256" key="1">
    <source>
        <dbReference type="SAM" id="Phobius"/>
    </source>
</evidence>
<dbReference type="Proteomes" id="UP000198619">
    <property type="component" value="Unassembled WGS sequence"/>
</dbReference>
<keyword evidence="3" id="KW-1185">Reference proteome</keyword>
<sequence>MGSIFIILLVASIVFGINKLLFIDAPKIKLMFVSVFFIMIGSSILLMFHDVNENIKIIPNIISYVFIYLGSINGFTVLRKL</sequence>
<accession>A0A1I1B767</accession>
<evidence type="ECO:0000313" key="3">
    <source>
        <dbReference type="Proteomes" id="UP000198619"/>
    </source>
</evidence>
<keyword evidence="1" id="KW-0472">Membrane</keyword>
<feature type="transmembrane region" description="Helical" evidence="1">
    <location>
        <begin position="30"/>
        <end position="49"/>
    </location>
</feature>